<dbReference type="Proteomes" id="UP001164803">
    <property type="component" value="Chromosome"/>
</dbReference>
<dbReference type="PANTHER" id="PTHR33495">
    <property type="entry name" value="ANTI-SIGMA FACTOR ANTAGONIST TM_1081-RELATED-RELATED"/>
    <property type="match status" value="1"/>
</dbReference>
<accession>A0ABY6Z3L0</accession>
<evidence type="ECO:0000259" key="3">
    <source>
        <dbReference type="PROSITE" id="PS50801"/>
    </source>
</evidence>
<dbReference type="InterPro" id="IPR003658">
    <property type="entry name" value="Anti-sigma_ant"/>
</dbReference>
<reference evidence="4" key="1">
    <citation type="submission" date="2022-08" db="EMBL/GenBank/DDBJ databases">
        <title>Alicyclobacillus dauci DSM2870, complete genome.</title>
        <authorList>
            <person name="Wang Q."/>
            <person name="Cai R."/>
            <person name="Wang Z."/>
        </authorList>
    </citation>
    <scope>NUCLEOTIDE SEQUENCE</scope>
    <source>
        <strain evidence="4">DSM 28700</strain>
    </source>
</reference>
<protein>
    <recommendedName>
        <fullName evidence="2">Anti-sigma factor antagonist</fullName>
    </recommendedName>
</protein>
<dbReference type="InterPro" id="IPR002645">
    <property type="entry name" value="STAS_dom"/>
</dbReference>
<dbReference type="SUPFAM" id="SSF52091">
    <property type="entry name" value="SpoIIaa-like"/>
    <property type="match status" value="1"/>
</dbReference>
<dbReference type="NCBIfam" id="TIGR00377">
    <property type="entry name" value="ant_ant_sig"/>
    <property type="match status" value="1"/>
</dbReference>
<evidence type="ECO:0000313" key="4">
    <source>
        <dbReference type="EMBL" id="WAH36791.1"/>
    </source>
</evidence>
<sequence>MFRVQTSRDNETIQFALTGSLDMNGVDTLEDEFSKTEFTEGDTVEIDFEDVEFIDSTGIGSIVNLIQSLEGSDIRYRLTNVSEEIQEVFTIIGLEDLVK</sequence>
<dbReference type="Pfam" id="PF01740">
    <property type="entry name" value="STAS"/>
    <property type="match status" value="1"/>
</dbReference>
<feature type="domain" description="STAS" evidence="3">
    <location>
        <begin position="2"/>
        <end position="99"/>
    </location>
</feature>
<dbReference type="CDD" id="cd07043">
    <property type="entry name" value="STAS_anti-anti-sigma_factors"/>
    <property type="match status" value="1"/>
</dbReference>
<organism evidence="4 5">
    <name type="scientific">Alicyclobacillus dauci</name>
    <dbReference type="NCBI Taxonomy" id="1475485"/>
    <lineage>
        <taxon>Bacteria</taxon>
        <taxon>Bacillati</taxon>
        <taxon>Bacillota</taxon>
        <taxon>Bacilli</taxon>
        <taxon>Bacillales</taxon>
        <taxon>Alicyclobacillaceae</taxon>
        <taxon>Alicyclobacillus</taxon>
    </lineage>
</organism>
<keyword evidence="5" id="KW-1185">Reference proteome</keyword>
<proteinExistence type="inferred from homology"/>
<dbReference type="RefSeq" id="WP_268044177.1">
    <property type="nucleotide sequence ID" value="NZ_CP104064.1"/>
</dbReference>
<dbReference type="PROSITE" id="PS50801">
    <property type="entry name" value="STAS"/>
    <property type="match status" value="1"/>
</dbReference>
<evidence type="ECO:0000256" key="1">
    <source>
        <dbReference type="ARBA" id="ARBA00009013"/>
    </source>
</evidence>
<dbReference type="InterPro" id="IPR036513">
    <property type="entry name" value="STAS_dom_sf"/>
</dbReference>
<gene>
    <name evidence="4" type="ORF">NZD86_21890</name>
</gene>
<name>A0ABY6Z3L0_9BACL</name>
<comment type="similarity">
    <text evidence="1 2">Belongs to the anti-sigma-factor antagonist family.</text>
</comment>
<dbReference type="EMBL" id="CP104064">
    <property type="protein sequence ID" value="WAH36791.1"/>
    <property type="molecule type" value="Genomic_DNA"/>
</dbReference>
<dbReference type="Gene3D" id="3.30.750.24">
    <property type="entry name" value="STAS domain"/>
    <property type="match status" value="1"/>
</dbReference>
<evidence type="ECO:0000313" key="5">
    <source>
        <dbReference type="Proteomes" id="UP001164803"/>
    </source>
</evidence>
<evidence type="ECO:0000256" key="2">
    <source>
        <dbReference type="RuleBase" id="RU003749"/>
    </source>
</evidence>